<sequence>MQQEDHVEPLALPWTVHGSRRCRPVPTSVSSPPRGTCSLASPSTPASSFAMFTIIFVNPSVSPSFSGHASTSPCSVTSPPTTSTTSVAFPSRAMSLRRWPRTTRIDSSDTRHLQPQTPVLVQTPATSVLLSDESSSAIVGNASSDHRATFGSCMDDDHERHNLASDCEATVSSGIYEDIFMFDKLDELNEGSNCQQRSLSPTRTVPEETSSIENYVKNTRWDLDMGSIQTANLASSFESGHCRMAKCTRCRKLFNVMDVDGCEECTLRVGVFSANPEIHTTEESHKQHHKPCIPSETSLAVPGCVEDSSETSLDHRPVINERPGDCSPGCPTQYPVDTTQGMKDLTENKRLHAIGDSSLGNSNEMSSHGINVGNCQLAKSTFVEYDHFRDQNGKPNHGMPKCLSELYCQGNEFVSGISTSDSHKSTSSPSSKVDIIEGTGVSVLLLPKSSSNIWPVVEGRPLAATSILCSEPYYARDKDNTMRHIIQCDNSSVESSVDVGSSRQYDVRLEHLKSSKHGDLDKSQIGSTVSHQSIASVSDTSISGSSDLDKPQIGSTVSRQSIASVSDTSISGSSVSFCPQHDLNDACYPIIDSENNASGTIISAGEYGSCNHALSSAIDCWSVAQAIVNDDSEAVKDVVIQNQMPPATSIEESLQILCFPTYGNHDG</sequence>
<dbReference type="EnsemblPlants" id="AVESA.00010b.r2.UnG1431120.1">
    <property type="protein sequence ID" value="AVESA.00010b.r2.UnG1431120.1.CDS"/>
    <property type="gene ID" value="AVESA.00010b.r2.UnG1431120"/>
</dbReference>
<reference evidence="1" key="1">
    <citation type="submission" date="2025-09" db="UniProtKB">
        <authorList>
            <consortium name="EnsemblPlants"/>
        </authorList>
    </citation>
    <scope>IDENTIFICATION</scope>
</reference>
<proteinExistence type="predicted"/>
<name>A0ACD6AT09_AVESA</name>
<accession>A0ACD6AT09</accession>
<evidence type="ECO:0000313" key="1">
    <source>
        <dbReference type="EnsemblPlants" id="AVESA.00010b.r2.UnG1431120.1.CDS"/>
    </source>
</evidence>
<dbReference type="Proteomes" id="UP001732700">
    <property type="component" value="Unassembled WGS sequence"/>
</dbReference>
<organism evidence="1 2">
    <name type="scientific">Avena sativa</name>
    <name type="common">Oat</name>
    <dbReference type="NCBI Taxonomy" id="4498"/>
    <lineage>
        <taxon>Eukaryota</taxon>
        <taxon>Viridiplantae</taxon>
        <taxon>Streptophyta</taxon>
        <taxon>Embryophyta</taxon>
        <taxon>Tracheophyta</taxon>
        <taxon>Spermatophyta</taxon>
        <taxon>Magnoliopsida</taxon>
        <taxon>Liliopsida</taxon>
        <taxon>Poales</taxon>
        <taxon>Poaceae</taxon>
        <taxon>BOP clade</taxon>
        <taxon>Pooideae</taxon>
        <taxon>Poodae</taxon>
        <taxon>Poeae</taxon>
        <taxon>Poeae Chloroplast Group 1 (Aveneae type)</taxon>
        <taxon>Aveninae</taxon>
        <taxon>Avena</taxon>
    </lineage>
</organism>
<evidence type="ECO:0000313" key="2">
    <source>
        <dbReference type="Proteomes" id="UP001732700"/>
    </source>
</evidence>
<protein>
    <submittedName>
        <fullName evidence="1">Uncharacterized protein</fullName>
    </submittedName>
</protein>
<keyword evidence="2" id="KW-1185">Reference proteome</keyword>